<organism evidence="1 2">
    <name type="scientific">Paenibacillus solanacearum</name>
    <dbReference type="NCBI Taxonomy" id="2048548"/>
    <lineage>
        <taxon>Bacteria</taxon>
        <taxon>Bacillati</taxon>
        <taxon>Bacillota</taxon>
        <taxon>Bacilli</taxon>
        <taxon>Bacillales</taxon>
        <taxon>Paenibacillaceae</taxon>
        <taxon>Paenibacillus</taxon>
    </lineage>
</organism>
<dbReference type="PANTHER" id="PTHR48098:SF3">
    <property type="entry name" value="IRON(III) ENTEROBACTIN ESTERASE"/>
    <property type="match status" value="1"/>
</dbReference>
<accession>A0A916NQ30</accession>
<name>A0A916NQ30_9BACL</name>
<dbReference type="InterPro" id="IPR000801">
    <property type="entry name" value="Esterase-like"/>
</dbReference>
<dbReference type="EC" id="3.2.1.8" evidence="1"/>
<proteinExistence type="predicted"/>
<evidence type="ECO:0000313" key="1">
    <source>
        <dbReference type="EMBL" id="CAG7628719.1"/>
    </source>
</evidence>
<dbReference type="RefSeq" id="WP_218092799.1">
    <property type="nucleotide sequence ID" value="NZ_CAJVAS010000012.1"/>
</dbReference>
<evidence type="ECO:0000313" key="2">
    <source>
        <dbReference type="Proteomes" id="UP000693672"/>
    </source>
</evidence>
<comment type="caution">
    <text evidence="1">The sequence shown here is derived from an EMBL/GenBank/DDBJ whole genome shotgun (WGS) entry which is preliminary data.</text>
</comment>
<dbReference type="AlphaFoldDB" id="A0A916NQ30"/>
<gene>
    <name evidence="1" type="primary">xynZ_1</name>
    <name evidence="1" type="ORF">PAESOLCIP111_03033</name>
</gene>
<dbReference type="InterPro" id="IPR050583">
    <property type="entry name" value="Mycobacterial_A85_antigen"/>
</dbReference>
<dbReference type="Proteomes" id="UP000693672">
    <property type="component" value="Unassembled WGS sequence"/>
</dbReference>
<dbReference type="PANTHER" id="PTHR48098">
    <property type="entry name" value="ENTEROCHELIN ESTERASE-RELATED"/>
    <property type="match status" value="1"/>
</dbReference>
<dbReference type="GO" id="GO:0031176">
    <property type="term" value="F:endo-1,4-beta-xylanase activity"/>
    <property type="evidence" value="ECO:0007669"/>
    <property type="project" value="UniProtKB-EC"/>
</dbReference>
<keyword evidence="2" id="KW-1185">Reference proteome</keyword>
<keyword evidence="1" id="KW-0378">Hydrolase</keyword>
<dbReference type="Pfam" id="PF00756">
    <property type="entry name" value="Esterase"/>
    <property type="match status" value="1"/>
</dbReference>
<protein>
    <submittedName>
        <fullName evidence="1">Endo-1,4-beta-xylanase Z</fullName>
        <ecNumber evidence="1">3.2.1.8</ecNumber>
    </submittedName>
</protein>
<keyword evidence="1" id="KW-0326">Glycosidase</keyword>
<dbReference type="EMBL" id="CAJVAS010000012">
    <property type="protein sequence ID" value="CAG7628719.1"/>
    <property type="molecule type" value="Genomic_DNA"/>
</dbReference>
<reference evidence="1" key="1">
    <citation type="submission" date="2021-06" db="EMBL/GenBank/DDBJ databases">
        <authorList>
            <person name="Criscuolo A."/>
        </authorList>
    </citation>
    <scope>NUCLEOTIDE SEQUENCE</scope>
    <source>
        <strain evidence="1">CIP111600</strain>
    </source>
</reference>
<sequence>MDDQHYYKRTIVKEAVPSAVLGSSRSVRVCLPPGYNELLSYPVVYCQDGEDFFNFGRIATTMNRLIFDEGAEPAIIVGVDVDKTIRTSEYAPEGERFAAYCRFFAEELVPYIEGRYPVRPAAAERIVAGDSLGATVSLHLALDYRDLFCNVISLSGAFLQSTRDRIEQETDLSWLTVVQLIGTDETEVNTERGTFDFLAENRATRLALAAKGCCPEYTEKPGKHIWGFWQKELPWMLQRFLG</sequence>